<dbReference type="GO" id="GO:0046872">
    <property type="term" value="F:metal ion binding"/>
    <property type="evidence" value="ECO:0007669"/>
    <property type="project" value="UniProtKB-KW"/>
</dbReference>
<evidence type="ECO:0000256" key="4">
    <source>
        <dbReference type="ARBA" id="ARBA00022801"/>
    </source>
</evidence>
<accession>T1AHZ6</accession>
<keyword evidence="7" id="KW-0238">DNA-binding</keyword>
<organism evidence="9">
    <name type="scientific">mine drainage metagenome</name>
    <dbReference type="NCBI Taxonomy" id="410659"/>
    <lineage>
        <taxon>unclassified sequences</taxon>
        <taxon>metagenomes</taxon>
        <taxon>ecological metagenomes</taxon>
    </lineage>
</organism>
<sequence length="283" mass="32158">LTSGVLGAITEAGAAVTILSSRQGRRMAIVLGRLHNDARIRVAQYARSQEPRFRLDWATRFVEMKIASQIVFLNHVMAIRQDLSRPLTEALITLRSLRLRCGRSASQVITHSGELLGLEGAAQAAYFRAYTKLFAESLVFTGRNRRPPRDPVNACLSLGYTILHYEAVRVAHAAGMDPFIGFFHEIAFGRESLACDLIEPLRPYWDARVWEMFRSRRLRVEHFQEDKGACLLGKAGREHFYQDYEEFLLLASRTLRRYCRVLVHALMEGASDLPHLGTEEEEP</sequence>
<dbReference type="GO" id="GO:0004519">
    <property type="term" value="F:endonuclease activity"/>
    <property type="evidence" value="ECO:0007669"/>
    <property type="project" value="UniProtKB-KW"/>
</dbReference>
<keyword evidence="3" id="KW-0255">Endonuclease</keyword>
<feature type="non-terminal residue" evidence="9">
    <location>
        <position position="1"/>
    </location>
</feature>
<dbReference type="GO" id="GO:0016787">
    <property type="term" value="F:hydrolase activity"/>
    <property type="evidence" value="ECO:0007669"/>
    <property type="project" value="UniProtKB-KW"/>
</dbReference>
<dbReference type="PANTHER" id="PTHR34353">
    <property type="entry name" value="CRISPR-ASSOCIATED ENDONUCLEASE CAS1 1"/>
    <property type="match status" value="1"/>
</dbReference>
<dbReference type="AlphaFoldDB" id="T1AHZ6"/>
<reference evidence="9" key="2">
    <citation type="journal article" date="2014" name="ISME J.">
        <title>Microbial stratification in low pH oxic and suboxic macroscopic growths along an acid mine drainage.</title>
        <authorList>
            <person name="Mendez-Garcia C."/>
            <person name="Mesa V."/>
            <person name="Sprenger R.R."/>
            <person name="Richter M."/>
            <person name="Diez M.S."/>
            <person name="Solano J."/>
            <person name="Bargiela R."/>
            <person name="Golyshina O.V."/>
            <person name="Manteca A."/>
            <person name="Ramos J.L."/>
            <person name="Gallego J.R."/>
            <person name="Llorente I."/>
            <person name="Martins Dos Santos V.A."/>
            <person name="Jensen O.N."/>
            <person name="Pelaez A.I."/>
            <person name="Sanchez J."/>
            <person name="Ferrer M."/>
        </authorList>
    </citation>
    <scope>NUCLEOTIDE SEQUENCE</scope>
</reference>
<dbReference type="InterPro" id="IPR050646">
    <property type="entry name" value="Cas1"/>
</dbReference>
<evidence type="ECO:0000256" key="6">
    <source>
        <dbReference type="ARBA" id="ARBA00023118"/>
    </source>
</evidence>
<evidence type="ECO:0000256" key="7">
    <source>
        <dbReference type="ARBA" id="ARBA00023125"/>
    </source>
</evidence>
<dbReference type="InterPro" id="IPR002729">
    <property type="entry name" value="CRISPR-assoc_Cas1"/>
</dbReference>
<gene>
    <name evidence="9" type="ORF">B1B_14460</name>
</gene>
<evidence type="ECO:0000313" key="9">
    <source>
        <dbReference type="EMBL" id="EQD41610.1"/>
    </source>
</evidence>
<keyword evidence="2" id="KW-0479">Metal-binding</keyword>
<dbReference type="GO" id="GO:0003677">
    <property type="term" value="F:DNA binding"/>
    <property type="evidence" value="ECO:0007669"/>
    <property type="project" value="UniProtKB-KW"/>
</dbReference>
<evidence type="ECO:0000256" key="1">
    <source>
        <dbReference type="ARBA" id="ARBA00022722"/>
    </source>
</evidence>
<dbReference type="GO" id="GO:0051607">
    <property type="term" value="P:defense response to virus"/>
    <property type="evidence" value="ECO:0007669"/>
    <property type="project" value="UniProtKB-KW"/>
</dbReference>
<keyword evidence="8" id="KW-0464">Manganese</keyword>
<proteinExistence type="predicted"/>
<dbReference type="Gene3D" id="1.20.120.920">
    <property type="entry name" value="CRISPR-associated endonuclease Cas1, C-terminal domain"/>
    <property type="match status" value="1"/>
</dbReference>
<dbReference type="NCBIfam" id="TIGR00287">
    <property type="entry name" value="cas1"/>
    <property type="match status" value="1"/>
</dbReference>
<evidence type="ECO:0000256" key="3">
    <source>
        <dbReference type="ARBA" id="ARBA00022759"/>
    </source>
</evidence>
<evidence type="ECO:0000256" key="2">
    <source>
        <dbReference type="ARBA" id="ARBA00022723"/>
    </source>
</evidence>
<dbReference type="Pfam" id="PF01867">
    <property type="entry name" value="Cas_Cas1"/>
    <property type="match status" value="1"/>
</dbReference>
<reference evidence="9" key="1">
    <citation type="submission" date="2013-08" db="EMBL/GenBank/DDBJ databases">
        <authorList>
            <person name="Mendez C."/>
            <person name="Richter M."/>
            <person name="Ferrer M."/>
            <person name="Sanchez J."/>
        </authorList>
    </citation>
    <scope>NUCLEOTIDE SEQUENCE</scope>
</reference>
<keyword evidence="1" id="KW-0540">Nuclease</keyword>
<dbReference type="PANTHER" id="PTHR34353:SF2">
    <property type="entry name" value="CRISPR-ASSOCIATED ENDONUCLEASE CAS1 1"/>
    <property type="match status" value="1"/>
</dbReference>
<name>T1AHZ6_9ZZZZ</name>
<dbReference type="GO" id="GO:0043571">
    <property type="term" value="P:maintenance of CRISPR repeat elements"/>
    <property type="evidence" value="ECO:0007669"/>
    <property type="project" value="InterPro"/>
</dbReference>
<dbReference type="InterPro" id="IPR042206">
    <property type="entry name" value="CRISPR-assoc_Cas1_C"/>
</dbReference>
<protein>
    <submittedName>
        <fullName evidence="9">CRISPR-associated protein Cas1</fullName>
    </submittedName>
</protein>
<comment type="caution">
    <text evidence="9">The sequence shown here is derived from an EMBL/GenBank/DDBJ whole genome shotgun (WGS) entry which is preliminary data.</text>
</comment>
<keyword evidence="5" id="KW-0460">Magnesium</keyword>
<evidence type="ECO:0000256" key="8">
    <source>
        <dbReference type="ARBA" id="ARBA00023211"/>
    </source>
</evidence>
<dbReference type="CDD" id="cd09634">
    <property type="entry name" value="Cas1_I-II-III"/>
    <property type="match status" value="1"/>
</dbReference>
<keyword evidence="6" id="KW-0051">Antiviral defense</keyword>
<evidence type="ECO:0000256" key="5">
    <source>
        <dbReference type="ARBA" id="ARBA00022842"/>
    </source>
</evidence>
<keyword evidence="4" id="KW-0378">Hydrolase</keyword>
<dbReference type="EMBL" id="AUZY01009580">
    <property type="protein sequence ID" value="EQD41610.1"/>
    <property type="molecule type" value="Genomic_DNA"/>
</dbReference>